<keyword evidence="4" id="KW-0853">WD repeat</keyword>
<keyword evidence="8" id="KW-1185">Reference proteome</keyword>
<keyword evidence="6" id="KW-0539">Nucleus</keyword>
<protein>
    <submittedName>
        <fullName evidence="9">Recep_L_domain domain-containing protein</fullName>
    </submittedName>
</protein>
<sequence length="111" mass="11792">GVIIEIARPQVHVSDLTNIATISSNCFVSGADERILRVFAAPCNFVEMLRSISKCDFVSGSAQIAGHNVAIPALGLLNKITDSVNIQGNENLTADDIINCNGTFVKGISFE</sequence>
<dbReference type="EMBL" id="UYRW01014799">
    <property type="protein sequence ID" value="VDN01280.1"/>
    <property type="molecule type" value="Genomic_DNA"/>
</dbReference>
<dbReference type="Proteomes" id="UP000271087">
    <property type="component" value="Unassembled WGS sequence"/>
</dbReference>
<dbReference type="GO" id="GO:0033588">
    <property type="term" value="C:elongator holoenzyme complex"/>
    <property type="evidence" value="ECO:0007669"/>
    <property type="project" value="InterPro"/>
</dbReference>
<evidence type="ECO:0000313" key="8">
    <source>
        <dbReference type="Proteomes" id="UP000271087"/>
    </source>
</evidence>
<dbReference type="PANTHER" id="PTHR44111:SF1">
    <property type="entry name" value="ELONGATOR COMPLEX PROTEIN 2"/>
    <property type="match status" value="1"/>
</dbReference>
<evidence type="ECO:0000256" key="6">
    <source>
        <dbReference type="ARBA" id="ARBA00023242"/>
    </source>
</evidence>
<dbReference type="OrthoDB" id="27911at2759"/>
<evidence type="ECO:0000313" key="9">
    <source>
        <dbReference type="WBParaSite" id="nOo.2.0.1.t13348-RA"/>
    </source>
</evidence>
<dbReference type="GO" id="GO:0002098">
    <property type="term" value="P:tRNA wobble uridine modification"/>
    <property type="evidence" value="ECO:0007669"/>
    <property type="project" value="InterPro"/>
</dbReference>
<gene>
    <name evidence="7" type="ORF">NOO_LOCUS13348</name>
</gene>
<evidence type="ECO:0000256" key="1">
    <source>
        <dbReference type="ARBA" id="ARBA00004123"/>
    </source>
</evidence>
<reference evidence="9" key="1">
    <citation type="submission" date="2016-06" db="UniProtKB">
        <authorList>
            <consortium name="WormBaseParasite"/>
        </authorList>
    </citation>
    <scope>IDENTIFICATION</scope>
</reference>
<comment type="subcellular location">
    <subcellularLocation>
        <location evidence="2">Cytoplasm</location>
    </subcellularLocation>
    <subcellularLocation>
        <location evidence="1">Nucleus</location>
    </subcellularLocation>
</comment>
<evidence type="ECO:0000313" key="7">
    <source>
        <dbReference type="EMBL" id="VDN01280.1"/>
    </source>
</evidence>
<reference evidence="7 8" key="2">
    <citation type="submission" date="2018-08" db="EMBL/GenBank/DDBJ databases">
        <authorList>
            <person name="Laetsch R D."/>
            <person name="Stevens L."/>
            <person name="Kumar S."/>
            <person name="Blaxter L. M."/>
        </authorList>
    </citation>
    <scope>NUCLEOTIDE SEQUENCE [LARGE SCALE GENOMIC DNA]</scope>
</reference>
<keyword evidence="3" id="KW-0963">Cytoplasm</keyword>
<evidence type="ECO:0000256" key="4">
    <source>
        <dbReference type="ARBA" id="ARBA00022574"/>
    </source>
</evidence>
<dbReference type="WBParaSite" id="nOo.2.0.1.t13348-RA">
    <property type="protein sequence ID" value="nOo.2.0.1.t13348-RA"/>
    <property type="gene ID" value="nOo.2.0.1.g13348"/>
</dbReference>
<evidence type="ECO:0000256" key="2">
    <source>
        <dbReference type="ARBA" id="ARBA00004496"/>
    </source>
</evidence>
<dbReference type="GO" id="GO:0005634">
    <property type="term" value="C:nucleus"/>
    <property type="evidence" value="ECO:0007669"/>
    <property type="project" value="UniProtKB-SubCell"/>
</dbReference>
<name>A0A182EYU0_ONCOC</name>
<organism evidence="9">
    <name type="scientific">Onchocerca ochengi</name>
    <name type="common">Filarial nematode worm</name>
    <dbReference type="NCBI Taxonomy" id="42157"/>
    <lineage>
        <taxon>Eukaryota</taxon>
        <taxon>Metazoa</taxon>
        <taxon>Ecdysozoa</taxon>
        <taxon>Nematoda</taxon>
        <taxon>Chromadorea</taxon>
        <taxon>Rhabditida</taxon>
        <taxon>Spirurina</taxon>
        <taxon>Spiruromorpha</taxon>
        <taxon>Filarioidea</taxon>
        <taxon>Onchocercidae</taxon>
        <taxon>Onchocerca</taxon>
    </lineage>
</organism>
<dbReference type="GO" id="GO:0005737">
    <property type="term" value="C:cytoplasm"/>
    <property type="evidence" value="ECO:0007669"/>
    <property type="project" value="UniProtKB-SubCell"/>
</dbReference>
<proteinExistence type="predicted"/>
<dbReference type="InterPro" id="IPR037289">
    <property type="entry name" value="Elp2"/>
</dbReference>
<dbReference type="AlphaFoldDB" id="A0A182EYU0"/>
<accession>A0A182EYU0</accession>
<keyword evidence="5" id="KW-0677">Repeat</keyword>
<dbReference type="PANTHER" id="PTHR44111">
    <property type="entry name" value="ELONGATOR COMPLEX PROTEIN 2"/>
    <property type="match status" value="1"/>
</dbReference>
<dbReference type="STRING" id="42157.A0A182EYU0"/>
<evidence type="ECO:0000256" key="3">
    <source>
        <dbReference type="ARBA" id="ARBA00022490"/>
    </source>
</evidence>
<evidence type="ECO:0000256" key="5">
    <source>
        <dbReference type="ARBA" id="ARBA00022737"/>
    </source>
</evidence>